<accession>A0ABU6K0W0</accession>
<reference evidence="2 3" key="1">
    <citation type="submission" date="2024-01" db="EMBL/GenBank/DDBJ databases">
        <title>Uliginosibacterium soil sp. nov.</title>
        <authorList>
            <person name="Lv Y."/>
        </authorList>
    </citation>
    <scope>NUCLEOTIDE SEQUENCE [LARGE SCALE GENOMIC DNA]</scope>
    <source>
        <strain evidence="2 3">H3</strain>
    </source>
</reference>
<dbReference type="Gene3D" id="1.20.120.520">
    <property type="entry name" value="nmb1532 protein domain like"/>
    <property type="match status" value="1"/>
</dbReference>
<comment type="caution">
    <text evidence="2">The sequence shown here is derived from an EMBL/GenBank/DDBJ whole genome shotgun (WGS) entry which is preliminary data.</text>
</comment>
<dbReference type="Pfam" id="PF01814">
    <property type="entry name" value="Hemerythrin"/>
    <property type="match status" value="1"/>
</dbReference>
<dbReference type="Proteomes" id="UP001331561">
    <property type="component" value="Unassembled WGS sequence"/>
</dbReference>
<name>A0ABU6K0W0_9RHOO</name>
<evidence type="ECO:0000313" key="3">
    <source>
        <dbReference type="Proteomes" id="UP001331561"/>
    </source>
</evidence>
<dbReference type="EMBL" id="JAYXHS010000001">
    <property type="protein sequence ID" value="MEC5384705.1"/>
    <property type="molecule type" value="Genomic_DNA"/>
</dbReference>
<keyword evidence="3" id="KW-1185">Reference proteome</keyword>
<organism evidence="2 3">
    <name type="scientific">Uliginosibacterium silvisoli</name>
    <dbReference type="NCBI Taxonomy" id="3114758"/>
    <lineage>
        <taxon>Bacteria</taxon>
        <taxon>Pseudomonadati</taxon>
        <taxon>Pseudomonadota</taxon>
        <taxon>Betaproteobacteria</taxon>
        <taxon>Rhodocyclales</taxon>
        <taxon>Zoogloeaceae</taxon>
        <taxon>Uliginosibacterium</taxon>
    </lineage>
</organism>
<dbReference type="RefSeq" id="WP_327597676.1">
    <property type="nucleotide sequence ID" value="NZ_JAYXHS010000001.1"/>
</dbReference>
<protein>
    <submittedName>
        <fullName evidence="2">Hemerythrin domain-containing protein</fullName>
    </submittedName>
</protein>
<evidence type="ECO:0000259" key="1">
    <source>
        <dbReference type="Pfam" id="PF01814"/>
    </source>
</evidence>
<dbReference type="InterPro" id="IPR012312">
    <property type="entry name" value="Hemerythrin-like"/>
</dbReference>
<sequence length="136" mass="15567">MHKLSLRLKHLSQEHHTAMLLAYAAREAMPQSEADLPSFVTKVCEIFENEMEPHFREEERFALPKLRTLGRDDLADRTLDEHNAMRVMLAELARAPTAEKVSALSSAMEAHVKFEEEVVWEVLETAFDKRPQPAAV</sequence>
<evidence type="ECO:0000313" key="2">
    <source>
        <dbReference type="EMBL" id="MEC5384705.1"/>
    </source>
</evidence>
<proteinExistence type="predicted"/>
<feature type="domain" description="Hemerythrin-like" evidence="1">
    <location>
        <begin position="11"/>
        <end position="119"/>
    </location>
</feature>
<gene>
    <name evidence="2" type="ORF">VVD49_03165</name>
</gene>